<proteinExistence type="predicted"/>
<evidence type="ECO:0000313" key="1">
    <source>
        <dbReference type="EMBL" id="CAB3720653.1"/>
    </source>
</evidence>
<organism evidence="1 2">
    <name type="scientific">Achromobacter animicus</name>
    <dbReference type="NCBI Taxonomy" id="1389935"/>
    <lineage>
        <taxon>Bacteria</taxon>
        <taxon>Pseudomonadati</taxon>
        <taxon>Pseudomonadota</taxon>
        <taxon>Betaproteobacteria</taxon>
        <taxon>Burkholderiales</taxon>
        <taxon>Alcaligenaceae</taxon>
        <taxon>Achromobacter</taxon>
    </lineage>
</organism>
<sequence>MAISTRRMSDVLASTDSGRLYRIEVFLRAEDAGAGILPRTGGRYIFRTSEGDAVIALDDKRYRLGSGEVLTALAPRHDT</sequence>
<evidence type="ECO:0008006" key="3">
    <source>
        <dbReference type="Google" id="ProtNLM"/>
    </source>
</evidence>
<dbReference type="RefSeq" id="WP_175124601.1">
    <property type="nucleotide sequence ID" value="NZ_CADIJM010000009.1"/>
</dbReference>
<dbReference type="EMBL" id="CADIJM010000009">
    <property type="protein sequence ID" value="CAB3720653.1"/>
    <property type="molecule type" value="Genomic_DNA"/>
</dbReference>
<dbReference type="Proteomes" id="UP000494214">
    <property type="component" value="Unassembled WGS sequence"/>
</dbReference>
<accession>A0A6S7AHT4</accession>
<evidence type="ECO:0000313" key="2">
    <source>
        <dbReference type="Proteomes" id="UP000494214"/>
    </source>
</evidence>
<reference evidence="1 2" key="1">
    <citation type="submission" date="2020-04" db="EMBL/GenBank/DDBJ databases">
        <authorList>
            <person name="De Canck E."/>
        </authorList>
    </citation>
    <scope>NUCLEOTIDE SEQUENCE [LARGE SCALE GENOMIC DNA]</scope>
    <source>
        <strain evidence="1 2">LMG 26690</strain>
    </source>
</reference>
<keyword evidence="2" id="KW-1185">Reference proteome</keyword>
<gene>
    <name evidence="1" type="ORF">LMG26690_03877</name>
</gene>
<dbReference type="AlphaFoldDB" id="A0A6S7AHT4"/>
<protein>
    <recommendedName>
        <fullName evidence="3">6-phosphofructokinase</fullName>
    </recommendedName>
</protein>
<name>A0A6S7AHT4_9BURK</name>